<dbReference type="Proteomes" id="UP000238730">
    <property type="component" value="Unassembled WGS sequence"/>
</dbReference>
<dbReference type="PROSITE" id="PS51257">
    <property type="entry name" value="PROKAR_LIPOPROTEIN"/>
    <property type="match status" value="1"/>
</dbReference>
<keyword evidence="1" id="KW-0732">Signal</keyword>
<feature type="signal peptide" evidence="1">
    <location>
        <begin position="1"/>
        <end position="20"/>
    </location>
</feature>
<dbReference type="OrthoDB" id="5624218at2"/>
<dbReference type="Pfam" id="PF07433">
    <property type="entry name" value="DUF1513"/>
    <property type="match status" value="1"/>
</dbReference>
<evidence type="ECO:0000313" key="3">
    <source>
        <dbReference type="Proteomes" id="UP000238730"/>
    </source>
</evidence>
<evidence type="ECO:0000313" key="2">
    <source>
        <dbReference type="EMBL" id="PQJ68417.1"/>
    </source>
</evidence>
<feature type="chain" id="PRO_5015598292" description="DUF1513 domain-containing protein" evidence="1">
    <location>
        <begin position="21"/>
        <end position="370"/>
    </location>
</feature>
<name>A0A2S7W236_PHOAN</name>
<dbReference type="SUPFAM" id="SSF69322">
    <property type="entry name" value="Tricorn protease domain 2"/>
    <property type="match status" value="1"/>
</dbReference>
<dbReference type="AlphaFoldDB" id="A0A2S7W236"/>
<accession>A0A2S7W236</accession>
<comment type="caution">
    <text evidence="2">The sequence shown here is derived from an EMBL/GenBank/DDBJ whole genome shotgun (WGS) entry which is preliminary data.</text>
</comment>
<dbReference type="EMBL" id="MSCJ01000001">
    <property type="protein sequence ID" value="PQJ68417.1"/>
    <property type="molecule type" value="Genomic_DNA"/>
</dbReference>
<proteinExistence type="predicted"/>
<evidence type="ECO:0008006" key="4">
    <source>
        <dbReference type="Google" id="ProtNLM"/>
    </source>
</evidence>
<organism evidence="2 3">
    <name type="scientific">Photobacterium angustum</name>
    <dbReference type="NCBI Taxonomy" id="661"/>
    <lineage>
        <taxon>Bacteria</taxon>
        <taxon>Pseudomonadati</taxon>
        <taxon>Pseudomonadota</taxon>
        <taxon>Gammaproteobacteria</taxon>
        <taxon>Vibrionales</taxon>
        <taxon>Vibrionaceae</taxon>
        <taxon>Photobacterium</taxon>
    </lineage>
</organism>
<protein>
    <recommendedName>
        <fullName evidence="4">DUF1513 domain-containing protein</fullName>
    </recommendedName>
</protein>
<evidence type="ECO:0000256" key="1">
    <source>
        <dbReference type="SAM" id="SignalP"/>
    </source>
</evidence>
<gene>
    <name evidence="2" type="ORF">BTO08_07090</name>
</gene>
<dbReference type="PIRSF" id="PIRSF028101">
    <property type="entry name" value="UCP028101"/>
    <property type="match status" value="1"/>
</dbReference>
<reference evidence="2 3" key="1">
    <citation type="submission" date="2016-12" db="EMBL/GenBank/DDBJ databases">
        <title>Diversity of luminous bacteria.</title>
        <authorList>
            <person name="Yoshizawa S."/>
            <person name="Kogure K."/>
        </authorList>
    </citation>
    <scope>NUCLEOTIDE SEQUENCE [LARGE SCALE GENOMIC DNA]</scope>
    <source>
        <strain evidence="2 3">LC1-200</strain>
    </source>
</reference>
<sequence>MATNLLRRKLLRYALSSASALPFMSLTGCDASARHGVSAHSHSQPKLIGCSRTAAGKFAAIVADLSGNPLLKIMLPARGHGIALQRNGSLTAVFSRRPGQYVQVFDHKSGTEWGLRAADPNRYFYGHGVFSDDGQYLYTTEGESATSRGIIGVYEVRQGLPKVAEFSDFGIGPHEVIWADNNTLAVGVGGVHTQGRTPLNLDSMQPALVYLDKSRGEIVDQAELADKRLSIRHLSLMDNGGVACGQQYRGEPEHAAPLVATHQRGQALHSLLAEDEQWLRFNHYIASIGSIDGYLLATSPRGNCYGIWDQSTRELVEVKPLVDASGVAMLDNHWIVGSGAGKILSIDTHFKKTSKQSAIMWDNHWALSSV</sequence>
<dbReference type="InterPro" id="IPR008311">
    <property type="entry name" value="UCP028101"/>
</dbReference>